<feature type="binding site" evidence="16">
    <location>
        <position position="279"/>
    </location>
    <ligand>
        <name>L-serine</name>
        <dbReference type="ChEBI" id="CHEBI:33384"/>
    </ligand>
</feature>
<dbReference type="HAMAP" id="MF_00176">
    <property type="entry name" value="Ser_tRNA_synth_type1"/>
    <property type="match status" value="1"/>
</dbReference>
<dbReference type="InterPro" id="IPR033729">
    <property type="entry name" value="SerRS_core"/>
</dbReference>
<gene>
    <name evidence="19" type="ORF">ALAG00032_LOCUS2861</name>
</gene>
<evidence type="ECO:0000256" key="3">
    <source>
        <dbReference type="ARBA" id="ARBA00010728"/>
    </source>
</evidence>
<evidence type="ECO:0000256" key="9">
    <source>
        <dbReference type="ARBA" id="ARBA00022917"/>
    </source>
</evidence>
<evidence type="ECO:0000256" key="7">
    <source>
        <dbReference type="ARBA" id="ARBA00022741"/>
    </source>
</evidence>
<feature type="binding site" evidence="16">
    <location>
        <position position="248"/>
    </location>
    <ligand>
        <name>L-serine</name>
        <dbReference type="ChEBI" id="CHEBI:33384"/>
    </ligand>
</feature>
<evidence type="ECO:0000256" key="2">
    <source>
        <dbReference type="ARBA" id="ARBA00005045"/>
    </source>
</evidence>
<dbReference type="InterPro" id="IPR006195">
    <property type="entry name" value="aa-tRNA-synth_II"/>
</dbReference>
<dbReference type="InterPro" id="IPR002314">
    <property type="entry name" value="aa-tRNA-synt_IIb"/>
</dbReference>
<dbReference type="Gene3D" id="3.30.930.10">
    <property type="entry name" value="Bira Bifunctional Protein, Domain 2"/>
    <property type="match status" value="1"/>
</dbReference>
<evidence type="ECO:0000256" key="16">
    <source>
        <dbReference type="PIRSR" id="PIRSR001529-1"/>
    </source>
</evidence>
<name>A0A7S3NI90_9STRA</name>
<keyword evidence="7" id="KW-0547">Nucleotide-binding</keyword>
<dbReference type="InterPro" id="IPR045864">
    <property type="entry name" value="aa-tRNA-synth_II/BPL/LPL"/>
</dbReference>
<evidence type="ECO:0000256" key="10">
    <source>
        <dbReference type="ARBA" id="ARBA00023146"/>
    </source>
</evidence>
<dbReference type="EMBL" id="HBIJ01004030">
    <property type="protein sequence ID" value="CAE0362120.1"/>
    <property type="molecule type" value="Transcribed_RNA"/>
</dbReference>
<dbReference type="Pfam" id="PF02403">
    <property type="entry name" value="Seryl_tRNA_N"/>
    <property type="match status" value="1"/>
</dbReference>
<evidence type="ECO:0000256" key="6">
    <source>
        <dbReference type="ARBA" id="ARBA00022598"/>
    </source>
</evidence>
<feature type="binding site" evidence="17">
    <location>
        <begin position="366"/>
        <end position="369"/>
    </location>
    <ligand>
        <name>ATP</name>
        <dbReference type="ChEBI" id="CHEBI:30616"/>
    </ligand>
</feature>
<comment type="catalytic activity">
    <reaction evidence="15">
        <text>tRNA(Ser) + L-serine + ATP = L-seryl-tRNA(Ser) + AMP + diphosphate + H(+)</text>
        <dbReference type="Rhea" id="RHEA:12292"/>
        <dbReference type="Rhea" id="RHEA-COMP:9669"/>
        <dbReference type="Rhea" id="RHEA-COMP:9703"/>
        <dbReference type="ChEBI" id="CHEBI:15378"/>
        <dbReference type="ChEBI" id="CHEBI:30616"/>
        <dbReference type="ChEBI" id="CHEBI:33019"/>
        <dbReference type="ChEBI" id="CHEBI:33384"/>
        <dbReference type="ChEBI" id="CHEBI:78442"/>
        <dbReference type="ChEBI" id="CHEBI:78533"/>
        <dbReference type="ChEBI" id="CHEBI:456215"/>
        <dbReference type="EC" id="6.1.1.11"/>
    </reaction>
</comment>
<keyword evidence="6" id="KW-0436">Ligase</keyword>
<feature type="binding site" evidence="17">
    <location>
        <begin position="279"/>
        <end position="281"/>
    </location>
    <ligand>
        <name>ATP</name>
        <dbReference type="ChEBI" id="CHEBI:30616"/>
    </ligand>
</feature>
<keyword evidence="8 17" id="KW-0067">ATP-binding</keyword>
<dbReference type="SUPFAM" id="SSF55681">
    <property type="entry name" value="Class II aaRS and biotin synthetases"/>
    <property type="match status" value="1"/>
</dbReference>
<evidence type="ECO:0000313" key="19">
    <source>
        <dbReference type="EMBL" id="CAE0362120.1"/>
    </source>
</evidence>
<dbReference type="InterPro" id="IPR002317">
    <property type="entry name" value="Ser-tRNA-ligase_type_1"/>
</dbReference>
<accession>A0A7S3NI90</accession>
<evidence type="ECO:0000256" key="14">
    <source>
        <dbReference type="ARBA" id="ARBA00047929"/>
    </source>
</evidence>
<comment type="catalytic activity">
    <reaction evidence="14">
        <text>tRNA(Sec) + L-serine + ATP = L-seryl-tRNA(Sec) + AMP + diphosphate + H(+)</text>
        <dbReference type="Rhea" id="RHEA:42580"/>
        <dbReference type="Rhea" id="RHEA-COMP:9742"/>
        <dbReference type="Rhea" id="RHEA-COMP:10128"/>
        <dbReference type="ChEBI" id="CHEBI:15378"/>
        <dbReference type="ChEBI" id="CHEBI:30616"/>
        <dbReference type="ChEBI" id="CHEBI:33019"/>
        <dbReference type="ChEBI" id="CHEBI:33384"/>
        <dbReference type="ChEBI" id="CHEBI:78442"/>
        <dbReference type="ChEBI" id="CHEBI:78533"/>
        <dbReference type="ChEBI" id="CHEBI:456215"/>
        <dbReference type="EC" id="6.1.1.11"/>
    </reaction>
</comment>
<keyword evidence="9" id="KW-0648">Protein biosynthesis</keyword>
<dbReference type="PRINTS" id="PR00981">
    <property type="entry name" value="TRNASYNTHSER"/>
</dbReference>
<keyword evidence="5" id="KW-0963">Cytoplasm</keyword>
<comment type="similarity">
    <text evidence="3">Belongs to the class-II aminoacyl-tRNA synthetase family. Type-1 seryl-tRNA synthetase subfamily.</text>
</comment>
<dbReference type="CDD" id="cd00770">
    <property type="entry name" value="SerRS_core"/>
    <property type="match status" value="1"/>
</dbReference>
<dbReference type="NCBIfam" id="TIGR00414">
    <property type="entry name" value="serS"/>
    <property type="match status" value="1"/>
</dbReference>
<evidence type="ECO:0000256" key="12">
    <source>
        <dbReference type="ARBA" id="ARBA00033352"/>
    </source>
</evidence>
<dbReference type="PROSITE" id="PS50862">
    <property type="entry name" value="AA_TRNA_LIGASE_II"/>
    <property type="match status" value="1"/>
</dbReference>
<sequence>MEIERPSAKGLTMELRTMRENGDVVKAHLQARGSSDLAIVDRLGELFELRAEAGRAQDEALRKRKELSAEVGKLIKEGKTNTDDLKAEAAHWAHVAAEKEKEKSEAESQVADLLPRLPNFLDDSTPSGQSENDNIVLRTWGQIDNGLQDPKWHDDLAIGLGGYDADAASRVAGARFSVLRGQVARLERAIMCFCLDQAVSAGFIETSVPLIVSRSTLEGTGQLPKFEQDLFRLATHQVGGQDAFLIPTAEVPLTNLFSGELISAQDLPIKLCANTPCFRAEAGSYGRDVRGLIRQHQFPKVELVSIVHPEDAHATHTHMLNHVESLLQQLELPYRVVQLCAGDIGFSAASCYDLEVWLPAQQAYREISSVSLCADFQSRRMNLRFRPPLSKDEKKKKVKTIFPATLNGSGLAVGRTLVAILENYQHPDGSVRVPDALLPYMGGLTHLRPPSASCNIVEKNEQVTAAT</sequence>
<feature type="domain" description="Aminoacyl-transfer RNA synthetases class-II family profile" evidence="18">
    <location>
        <begin position="202"/>
        <end position="434"/>
    </location>
</feature>
<dbReference type="InterPro" id="IPR042103">
    <property type="entry name" value="SerRS_1_N_sf"/>
</dbReference>
<comment type="subcellular location">
    <subcellularLocation>
        <location evidence="1">Cytoplasm</location>
    </subcellularLocation>
</comment>
<feature type="binding site" evidence="16">
    <location>
        <position position="407"/>
    </location>
    <ligand>
        <name>L-serine</name>
        <dbReference type="ChEBI" id="CHEBI:33384"/>
    </ligand>
</feature>
<protein>
    <recommendedName>
        <fullName evidence="13">Serine--tRNA ligase</fullName>
        <ecNumber evidence="4">6.1.1.11</ecNumber>
    </recommendedName>
    <alternativeName>
        <fullName evidence="11">Seryl-tRNA synthetase</fullName>
    </alternativeName>
    <alternativeName>
        <fullName evidence="12">Seryl-tRNA(Ser/Sec) synthetase</fullName>
    </alternativeName>
</protein>
<feature type="binding site" evidence="16">
    <location>
        <position position="302"/>
    </location>
    <ligand>
        <name>L-serine</name>
        <dbReference type="ChEBI" id="CHEBI:33384"/>
    </ligand>
</feature>
<evidence type="ECO:0000256" key="8">
    <source>
        <dbReference type="ARBA" id="ARBA00022840"/>
    </source>
</evidence>
<evidence type="ECO:0000256" key="1">
    <source>
        <dbReference type="ARBA" id="ARBA00004496"/>
    </source>
</evidence>
<evidence type="ECO:0000256" key="5">
    <source>
        <dbReference type="ARBA" id="ARBA00022490"/>
    </source>
</evidence>
<dbReference type="GO" id="GO:0004828">
    <property type="term" value="F:serine-tRNA ligase activity"/>
    <property type="evidence" value="ECO:0007669"/>
    <property type="project" value="UniProtKB-EC"/>
</dbReference>
<evidence type="ECO:0000256" key="11">
    <source>
        <dbReference type="ARBA" id="ARBA00031113"/>
    </source>
</evidence>
<evidence type="ECO:0000256" key="15">
    <source>
        <dbReference type="ARBA" id="ARBA00048823"/>
    </source>
</evidence>
<dbReference type="EC" id="6.1.1.11" evidence="4"/>
<dbReference type="SUPFAM" id="SSF46589">
    <property type="entry name" value="tRNA-binding arm"/>
    <property type="match status" value="1"/>
</dbReference>
<dbReference type="InterPro" id="IPR015866">
    <property type="entry name" value="Ser-tRNA-synth_1_N"/>
</dbReference>
<dbReference type="PANTHER" id="PTHR43697:SF1">
    <property type="entry name" value="SERINE--TRNA LIGASE"/>
    <property type="match status" value="1"/>
</dbReference>
<comment type="pathway">
    <text evidence="2">Aminoacyl-tRNA biosynthesis; selenocysteinyl-tRNA(Sec) biosynthesis; L-seryl-tRNA(Sec) from L-serine and tRNA(Sec): step 1/1.</text>
</comment>
<organism evidence="19">
    <name type="scientific">Aureoumbra lagunensis</name>
    <dbReference type="NCBI Taxonomy" id="44058"/>
    <lineage>
        <taxon>Eukaryota</taxon>
        <taxon>Sar</taxon>
        <taxon>Stramenopiles</taxon>
        <taxon>Ochrophyta</taxon>
        <taxon>Pelagophyceae</taxon>
        <taxon>Pelagomonadales</taxon>
        <taxon>Aureoumbra</taxon>
    </lineage>
</organism>
<dbReference type="Gene3D" id="1.10.287.40">
    <property type="entry name" value="Serine-tRNA synthetase, tRNA binding domain"/>
    <property type="match status" value="1"/>
</dbReference>
<dbReference type="InterPro" id="IPR010978">
    <property type="entry name" value="tRNA-bd_arm"/>
</dbReference>
<evidence type="ECO:0000259" key="18">
    <source>
        <dbReference type="PROSITE" id="PS50862"/>
    </source>
</evidence>
<proteinExistence type="inferred from homology"/>
<evidence type="ECO:0000256" key="13">
    <source>
        <dbReference type="ARBA" id="ARBA00039158"/>
    </source>
</evidence>
<dbReference type="GO" id="GO:0005524">
    <property type="term" value="F:ATP binding"/>
    <property type="evidence" value="ECO:0007669"/>
    <property type="project" value="UniProtKB-KW"/>
</dbReference>
<reference evidence="19" key="1">
    <citation type="submission" date="2021-01" db="EMBL/GenBank/DDBJ databases">
        <authorList>
            <person name="Corre E."/>
            <person name="Pelletier E."/>
            <person name="Niang G."/>
            <person name="Scheremetjew M."/>
            <person name="Finn R."/>
            <person name="Kale V."/>
            <person name="Holt S."/>
            <person name="Cochrane G."/>
            <person name="Meng A."/>
            <person name="Brown T."/>
            <person name="Cohen L."/>
        </authorList>
    </citation>
    <scope>NUCLEOTIDE SEQUENCE</scope>
    <source>
        <strain evidence="19">CCMP1510</strain>
    </source>
</reference>
<keyword evidence="10" id="KW-0030">Aminoacyl-tRNA synthetase</keyword>
<dbReference type="GO" id="GO:0005737">
    <property type="term" value="C:cytoplasm"/>
    <property type="evidence" value="ECO:0007669"/>
    <property type="project" value="UniProtKB-SubCell"/>
</dbReference>
<dbReference type="AlphaFoldDB" id="A0A7S3NI90"/>
<dbReference type="GO" id="GO:0006434">
    <property type="term" value="P:seryl-tRNA aminoacylation"/>
    <property type="evidence" value="ECO:0007669"/>
    <property type="project" value="InterPro"/>
</dbReference>
<dbReference type="PANTHER" id="PTHR43697">
    <property type="entry name" value="SERYL-TRNA SYNTHETASE"/>
    <property type="match status" value="1"/>
</dbReference>
<dbReference type="PIRSF" id="PIRSF001529">
    <property type="entry name" value="Ser-tRNA-synth_IIa"/>
    <property type="match status" value="1"/>
</dbReference>
<dbReference type="Pfam" id="PF00587">
    <property type="entry name" value="tRNA-synt_2b"/>
    <property type="match status" value="1"/>
</dbReference>
<evidence type="ECO:0000256" key="4">
    <source>
        <dbReference type="ARBA" id="ARBA00012840"/>
    </source>
</evidence>
<evidence type="ECO:0000256" key="17">
    <source>
        <dbReference type="PIRSR" id="PIRSR001529-2"/>
    </source>
</evidence>